<gene>
    <name evidence="1" type="ORF">OKIOD_LOCUS13312</name>
</gene>
<evidence type="ECO:0000313" key="1">
    <source>
        <dbReference type="EMBL" id="CAG5110111.1"/>
    </source>
</evidence>
<protein>
    <submittedName>
        <fullName evidence="1">Oidioi.mRNA.OKI2018_I69.chr2.g4547.t1.cds</fullName>
    </submittedName>
</protein>
<keyword evidence="2" id="KW-1185">Reference proteome</keyword>
<sequence length="95" mass="10836">MEERKQEEKDDEKIIERQRLSHVFNKLAEQNGPVEEEEATMNAFFTTWQLRQLVENFGEDPLEPSDVSELVKILDPLGQGRVLVSHAVAVLCGEA</sequence>
<evidence type="ECO:0000313" key="2">
    <source>
        <dbReference type="Proteomes" id="UP001158576"/>
    </source>
</evidence>
<proteinExistence type="predicted"/>
<reference evidence="1 2" key="1">
    <citation type="submission" date="2021-04" db="EMBL/GenBank/DDBJ databases">
        <authorList>
            <person name="Bliznina A."/>
        </authorList>
    </citation>
    <scope>NUCLEOTIDE SEQUENCE [LARGE SCALE GENOMIC DNA]</scope>
</reference>
<organism evidence="1 2">
    <name type="scientific">Oikopleura dioica</name>
    <name type="common">Tunicate</name>
    <dbReference type="NCBI Taxonomy" id="34765"/>
    <lineage>
        <taxon>Eukaryota</taxon>
        <taxon>Metazoa</taxon>
        <taxon>Chordata</taxon>
        <taxon>Tunicata</taxon>
        <taxon>Appendicularia</taxon>
        <taxon>Copelata</taxon>
        <taxon>Oikopleuridae</taxon>
        <taxon>Oikopleura</taxon>
    </lineage>
</organism>
<dbReference type="Proteomes" id="UP001158576">
    <property type="component" value="Chromosome 2"/>
</dbReference>
<accession>A0ABN7T4A3</accession>
<name>A0ABN7T4A3_OIKDI</name>
<dbReference type="EMBL" id="OU015567">
    <property type="protein sequence ID" value="CAG5110111.1"/>
    <property type="molecule type" value="Genomic_DNA"/>
</dbReference>